<gene>
    <name evidence="2" type="ORF">UV74_C0002G0006</name>
</gene>
<protein>
    <submittedName>
        <fullName evidence="2">Uncharacterized protein</fullName>
    </submittedName>
</protein>
<organism evidence="2 3">
    <name type="scientific">Candidatus Woesebacteria bacterium GW2011_GWB1_43_14</name>
    <dbReference type="NCBI Taxonomy" id="1618578"/>
    <lineage>
        <taxon>Bacteria</taxon>
        <taxon>Candidatus Woeseibacteriota</taxon>
    </lineage>
</organism>
<keyword evidence="1" id="KW-0812">Transmembrane</keyword>
<evidence type="ECO:0000313" key="2">
    <source>
        <dbReference type="EMBL" id="KKS98787.1"/>
    </source>
</evidence>
<accession>A0A0G1DMK2</accession>
<dbReference type="Proteomes" id="UP000034090">
    <property type="component" value="Unassembled WGS sequence"/>
</dbReference>
<dbReference type="EMBL" id="LCFQ01000002">
    <property type="protein sequence ID" value="KKS98787.1"/>
    <property type="molecule type" value="Genomic_DNA"/>
</dbReference>
<evidence type="ECO:0000313" key="3">
    <source>
        <dbReference type="Proteomes" id="UP000034090"/>
    </source>
</evidence>
<keyword evidence="1" id="KW-0472">Membrane</keyword>
<name>A0A0G1DMK2_9BACT</name>
<evidence type="ECO:0000256" key="1">
    <source>
        <dbReference type="SAM" id="Phobius"/>
    </source>
</evidence>
<comment type="caution">
    <text evidence="2">The sequence shown here is derived from an EMBL/GenBank/DDBJ whole genome shotgun (WGS) entry which is preliminary data.</text>
</comment>
<sequence>MHNLVNGSHFSEATGYFEWWYFHFASASGFVANIVLHETDIFGLRKSPYVSMSHQLPRREPR</sequence>
<dbReference type="AlphaFoldDB" id="A0A0G1DMK2"/>
<proteinExistence type="predicted"/>
<keyword evidence="1" id="KW-1133">Transmembrane helix</keyword>
<reference evidence="2 3" key="1">
    <citation type="journal article" date="2015" name="Nature">
        <title>rRNA introns, odd ribosomes, and small enigmatic genomes across a large radiation of phyla.</title>
        <authorList>
            <person name="Brown C.T."/>
            <person name="Hug L.A."/>
            <person name="Thomas B.C."/>
            <person name="Sharon I."/>
            <person name="Castelle C.J."/>
            <person name="Singh A."/>
            <person name="Wilkins M.J."/>
            <person name="Williams K.H."/>
            <person name="Banfield J.F."/>
        </authorList>
    </citation>
    <scope>NUCLEOTIDE SEQUENCE [LARGE SCALE GENOMIC DNA]</scope>
</reference>
<feature type="transmembrane region" description="Helical" evidence="1">
    <location>
        <begin position="20"/>
        <end position="36"/>
    </location>
</feature>